<dbReference type="InterPro" id="IPR047271">
    <property type="entry name" value="Ephexin-like"/>
</dbReference>
<dbReference type="GO" id="GO:0005634">
    <property type="term" value="C:nucleus"/>
    <property type="evidence" value="ECO:0007669"/>
    <property type="project" value="TreeGrafter"/>
</dbReference>
<reference evidence="3" key="2">
    <citation type="submission" date="2025-09" db="UniProtKB">
        <authorList>
            <consortium name="Ensembl"/>
        </authorList>
    </citation>
    <scope>IDENTIFICATION</scope>
</reference>
<accession>A0A3Q3GDH8</accession>
<dbReference type="Pfam" id="PF00621">
    <property type="entry name" value="RhoGEF"/>
    <property type="match status" value="1"/>
</dbReference>
<sequence>MWTLKERNESSHCLKRQISADLHPRTEVSQLVGNLFSQIKTMMTGERLSLAIPSPETNSAKDSGGLNERSNSLNLMEGCSPTMDISSALRPADRAEEEMQSVTFHSKFVDFFPLYQEYCLQDVKEDLSRIAKSFVSELITQSHFHPSFKSVAASPQSSPLQAPPSSLLPQPIRVIPCTLWQELEEVKASGLLGSLTAREIRLQESMFELIGSEASYLRSLRVAVNHFYASAELKETLSKREHHVLFSNSRVVMAASEKFLMDLEMRLGERVLMSQVGDIVLQNCPEFYRLYVPYVTNMMYQEALVNQLLQQNRDFLSSVKKLENDPVCQRQSLKSFLVLPFQRITRMKLILESILKLTEPGSASILNLEKAIEAIHEIVTECDKGVQNMKQIEELVSLQMLMDFGKVKSVPLVVRGRFLVHHGPMRQLTLEAAHSSRISFISVYLHLFNDLLIISSKNVGDQRFLVLDHAEFPTQVRLEPLKAEVLGLPADSLLLHLSKSQTGHPTAMILVTNTRSDKRAWRKLLS</sequence>
<dbReference type="STRING" id="56723.ENSLBEP00000029659"/>
<dbReference type="InParanoid" id="A0A3Q3GDH8"/>
<dbReference type="SMART" id="SM00325">
    <property type="entry name" value="RhoGEF"/>
    <property type="match status" value="1"/>
</dbReference>
<protein>
    <submittedName>
        <fullName evidence="3">Si:ch73-15b2.5</fullName>
    </submittedName>
</protein>
<dbReference type="PANTHER" id="PTHR12845">
    <property type="entry name" value="GUANINE NUCLEOTIDE EXCHANGE FACTOR"/>
    <property type="match status" value="1"/>
</dbReference>
<dbReference type="InterPro" id="IPR035899">
    <property type="entry name" value="DBL_dom_sf"/>
</dbReference>
<proteinExistence type="predicted"/>
<feature type="domain" description="DH" evidence="2">
    <location>
        <begin position="201"/>
        <end position="385"/>
    </location>
</feature>
<dbReference type="Gene3D" id="1.20.900.10">
    <property type="entry name" value="Dbl homology (DH) domain"/>
    <property type="match status" value="1"/>
</dbReference>
<dbReference type="RefSeq" id="XP_020484762.1">
    <property type="nucleotide sequence ID" value="XM_020629106.3"/>
</dbReference>
<reference evidence="3" key="1">
    <citation type="submission" date="2025-08" db="UniProtKB">
        <authorList>
            <consortium name="Ensembl"/>
        </authorList>
    </citation>
    <scope>IDENTIFICATION</scope>
</reference>
<dbReference type="Ensembl" id="ENSLBET00000031059.1">
    <property type="protein sequence ID" value="ENSLBEP00000029659.1"/>
    <property type="gene ID" value="ENSLBEG00000022434.1"/>
</dbReference>
<dbReference type="Gene3D" id="2.30.29.30">
    <property type="entry name" value="Pleckstrin-homology domain (PH domain)/Phosphotyrosine-binding domain (PTB)"/>
    <property type="match status" value="1"/>
</dbReference>
<evidence type="ECO:0000313" key="3">
    <source>
        <dbReference type="Ensembl" id="ENSLBEP00000029659.1"/>
    </source>
</evidence>
<name>A0A3Q3GDH8_9LABR</name>
<dbReference type="InterPro" id="IPR000219">
    <property type="entry name" value="DH_dom"/>
</dbReference>
<feature type="region of interest" description="Disordered" evidence="1">
    <location>
        <begin position="51"/>
        <end position="71"/>
    </location>
</feature>
<keyword evidence="4" id="KW-1185">Reference proteome</keyword>
<dbReference type="GeneTree" id="ENSGT01030000234571"/>
<dbReference type="PANTHER" id="PTHR12845:SF2">
    <property type="entry name" value="DH DOMAIN-CONTAINING PROTEIN-RELATED"/>
    <property type="match status" value="1"/>
</dbReference>
<dbReference type="Proteomes" id="UP000261660">
    <property type="component" value="Unplaced"/>
</dbReference>
<dbReference type="SUPFAM" id="SSF50729">
    <property type="entry name" value="PH domain-like"/>
    <property type="match status" value="1"/>
</dbReference>
<dbReference type="AlphaFoldDB" id="A0A3Q3GDH8"/>
<dbReference type="InterPro" id="IPR011993">
    <property type="entry name" value="PH-like_dom_sf"/>
</dbReference>
<dbReference type="CDD" id="cd00160">
    <property type="entry name" value="RhoGEF"/>
    <property type="match status" value="1"/>
</dbReference>
<dbReference type="GO" id="GO:0005737">
    <property type="term" value="C:cytoplasm"/>
    <property type="evidence" value="ECO:0007669"/>
    <property type="project" value="TreeGrafter"/>
</dbReference>
<evidence type="ECO:0000259" key="2">
    <source>
        <dbReference type="PROSITE" id="PS50010"/>
    </source>
</evidence>
<evidence type="ECO:0000313" key="4">
    <source>
        <dbReference type="Proteomes" id="UP000261660"/>
    </source>
</evidence>
<dbReference type="GeneID" id="109980654"/>
<dbReference type="SUPFAM" id="SSF48065">
    <property type="entry name" value="DBL homology domain (DH-domain)"/>
    <property type="match status" value="1"/>
</dbReference>
<evidence type="ECO:0000256" key="1">
    <source>
        <dbReference type="SAM" id="MobiDB-lite"/>
    </source>
</evidence>
<organism evidence="3 4">
    <name type="scientific">Labrus bergylta</name>
    <name type="common">ballan wrasse</name>
    <dbReference type="NCBI Taxonomy" id="56723"/>
    <lineage>
        <taxon>Eukaryota</taxon>
        <taxon>Metazoa</taxon>
        <taxon>Chordata</taxon>
        <taxon>Craniata</taxon>
        <taxon>Vertebrata</taxon>
        <taxon>Euteleostomi</taxon>
        <taxon>Actinopterygii</taxon>
        <taxon>Neopterygii</taxon>
        <taxon>Teleostei</taxon>
        <taxon>Neoteleostei</taxon>
        <taxon>Acanthomorphata</taxon>
        <taxon>Eupercaria</taxon>
        <taxon>Labriformes</taxon>
        <taxon>Labridae</taxon>
        <taxon>Labrus</taxon>
    </lineage>
</organism>
<dbReference type="GO" id="GO:0005085">
    <property type="term" value="F:guanyl-nucleotide exchange factor activity"/>
    <property type="evidence" value="ECO:0007669"/>
    <property type="project" value="InterPro"/>
</dbReference>
<dbReference type="PROSITE" id="PS50010">
    <property type="entry name" value="DH_2"/>
    <property type="match status" value="1"/>
</dbReference>